<proteinExistence type="predicted"/>
<evidence type="ECO:0000313" key="5">
    <source>
        <dbReference type="Proteomes" id="UP000641646"/>
    </source>
</evidence>
<sequence length="369" mass="39005">MTNSPLPDPQSSPKDPLGFDEFIGILVALSTIGSIFWWAVSQKPQSLNFISVLPPELVPATGQSPSPSPVPPAIASPSAKDPVAIVPGETAKLSTGVAAAILPIQKTQTSSKAAAAIVPPKKAQPSPKIVGAIAPGKKAQPIGKLKRSSIETLPKIVTAVPAAPAARKASTPAKQVKFSDVPANLWATPFIAALTQRGVFTGFTDKTFRPYQAMTRAEFAVRLDKAFNKKPEEAATAFEDVPNNHWAYSSIKESDMAGFMEGYPKDYFRPAKSVTRTEAIVALASGLDLKVPANPEKILQSYKDAAQIPKYARGKVAAAIQAGLVVGSNSNLLRPNQPATRAEVAAFLYQGLVKRGKVKAINSKAIVKP</sequence>
<keyword evidence="2" id="KW-1133">Transmembrane helix</keyword>
<keyword evidence="2" id="KW-0812">Transmembrane</keyword>
<name>A0A926ZHY1_9CYAN</name>
<keyword evidence="5" id="KW-1185">Reference proteome</keyword>
<dbReference type="PANTHER" id="PTHR43308:SF5">
    <property type="entry name" value="S-LAYER PROTEIN _ PEPTIDOGLYCAN ENDO-BETA-N-ACETYLGLUCOSAMINIDASE"/>
    <property type="match status" value="1"/>
</dbReference>
<dbReference type="AlphaFoldDB" id="A0A926ZHY1"/>
<dbReference type="Proteomes" id="UP000641646">
    <property type="component" value="Unassembled WGS sequence"/>
</dbReference>
<accession>A0A926ZHY1</accession>
<feature type="domain" description="SLH" evidence="3">
    <location>
        <begin position="299"/>
        <end position="362"/>
    </location>
</feature>
<feature type="transmembrane region" description="Helical" evidence="2">
    <location>
        <begin position="22"/>
        <end position="40"/>
    </location>
</feature>
<dbReference type="RefSeq" id="WP_190466777.1">
    <property type="nucleotide sequence ID" value="NZ_JACJPW010000048.1"/>
</dbReference>
<dbReference type="EMBL" id="JACJPW010000048">
    <property type="protein sequence ID" value="MBD2183114.1"/>
    <property type="molecule type" value="Genomic_DNA"/>
</dbReference>
<evidence type="ECO:0000256" key="1">
    <source>
        <dbReference type="SAM" id="MobiDB-lite"/>
    </source>
</evidence>
<protein>
    <submittedName>
        <fullName evidence="4">S-layer homology domain-containing protein</fullName>
    </submittedName>
</protein>
<feature type="domain" description="SLH" evidence="3">
    <location>
        <begin position="174"/>
        <end position="237"/>
    </location>
</feature>
<dbReference type="InterPro" id="IPR001119">
    <property type="entry name" value="SLH_dom"/>
</dbReference>
<dbReference type="InterPro" id="IPR051465">
    <property type="entry name" value="Cell_Envelope_Struct_Comp"/>
</dbReference>
<comment type="caution">
    <text evidence="4">The sequence shown here is derived from an EMBL/GenBank/DDBJ whole genome shotgun (WGS) entry which is preliminary data.</text>
</comment>
<feature type="region of interest" description="Disordered" evidence="1">
    <location>
        <begin position="60"/>
        <end position="79"/>
    </location>
</feature>
<feature type="domain" description="SLH" evidence="3">
    <location>
        <begin position="238"/>
        <end position="297"/>
    </location>
</feature>
<reference evidence="4" key="2">
    <citation type="submission" date="2020-08" db="EMBL/GenBank/DDBJ databases">
        <authorList>
            <person name="Chen M."/>
            <person name="Teng W."/>
            <person name="Zhao L."/>
            <person name="Hu C."/>
            <person name="Zhou Y."/>
            <person name="Han B."/>
            <person name="Song L."/>
            <person name="Shu W."/>
        </authorList>
    </citation>
    <scope>NUCLEOTIDE SEQUENCE</scope>
    <source>
        <strain evidence="4">FACHB-1375</strain>
    </source>
</reference>
<keyword evidence="2" id="KW-0472">Membrane</keyword>
<reference evidence="4" key="1">
    <citation type="journal article" date="2015" name="ISME J.">
        <title>Draft Genome Sequence of Streptomyces incarnatus NRRL8089, which Produces the Nucleoside Antibiotic Sinefungin.</title>
        <authorList>
            <person name="Oshima K."/>
            <person name="Hattori M."/>
            <person name="Shimizu H."/>
            <person name="Fukuda K."/>
            <person name="Nemoto M."/>
            <person name="Inagaki K."/>
            <person name="Tamura T."/>
        </authorList>
    </citation>
    <scope>NUCLEOTIDE SEQUENCE</scope>
    <source>
        <strain evidence="4">FACHB-1375</strain>
    </source>
</reference>
<organism evidence="4 5">
    <name type="scientific">Aerosakkonema funiforme FACHB-1375</name>
    <dbReference type="NCBI Taxonomy" id="2949571"/>
    <lineage>
        <taxon>Bacteria</taxon>
        <taxon>Bacillati</taxon>
        <taxon>Cyanobacteriota</taxon>
        <taxon>Cyanophyceae</taxon>
        <taxon>Oscillatoriophycideae</taxon>
        <taxon>Aerosakkonematales</taxon>
        <taxon>Aerosakkonemataceae</taxon>
        <taxon>Aerosakkonema</taxon>
    </lineage>
</organism>
<evidence type="ECO:0000259" key="3">
    <source>
        <dbReference type="PROSITE" id="PS51272"/>
    </source>
</evidence>
<dbReference type="PANTHER" id="PTHR43308">
    <property type="entry name" value="OUTER MEMBRANE PROTEIN ALPHA-RELATED"/>
    <property type="match status" value="1"/>
</dbReference>
<evidence type="ECO:0000313" key="4">
    <source>
        <dbReference type="EMBL" id="MBD2183114.1"/>
    </source>
</evidence>
<gene>
    <name evidence="4" type="ORF">H6G03_18945</name>
</gene>
<evidence type="ECO:0000256" key="2">
    <source>
        <dbReference type="SAM" id="Phobius"/>
    </source>
</evidence>
<dbReference type="PROSITE" id="PS51272">
    <property type="entry name" value="SLH"/>
    <property type="match status" value="3"/>
</dbReference>
<dbReference type="Pfam" id="PF00395">
    <property type="entry name" value="SLH"/>
    <property type="match status" value="3"/>
</dbReference>